<reference evidence="1" key="2">
    <citation type="journal article" date="2015" name="Data Brief">
        <title>Shoot transcriptome of the giant reed, Arundo donax.</title>
        <authorList>
            <person name="Barrero R.A."/>
            <person name="Guerrero F.D."/>
            <person name="Moolhuijzen P."/>
            <person name="Goolsby J.A."/>
            <person name="Tidwell J."/>
            <person name="Bellgard S.E."/>
            <person name="Bellgard M.I."/>
        </authorList>
    </citation>
    <scope>NUCLEOTIDE SEQUENCE</scope>
    <source>
        <tissue evidence="1">Shoot tissue taken approximately 20 cm above the soil surface</tissue>
    </source>
</reference>
<protein>
    <submittedName>
        <fullName evidence="1">Uncharacterized protein</fullName>
    </submittedName>
</protein>
<evidence type="ECO:0000313" key="1">
    <source>
        <dbReference type="EMBL" id="JAD90433.1"/>
    </source>
</evidence>
<dbReference type="AlphaFoldDB" id="A0A0A9DUQ9"/>
<name>A0A0A9DUQ9_ARUDO</name>
<proteinExistence type="predicted"/>
<dbReference type="EMBL" id="GBRH01207462">
    <property type="protein sequence ID" value="JAD90433.1"/>
    <property type="molecule type" value="Transcribed_RNA"/>
</dbReference>
<sequence length="68" mass="7564">MDTISFAGKDLQSYVHNFIRIRQLDAPRAPRKSLPGHAAFPGHRFPSPEDQITAWPSCLAPGPQPKKL</sequence>
<organism evidence="1">
    <name type="scientific">Arundo donax</name>
    <name type="common">Giant reed</name>
    <name type="synonym">Donax arundinaceus</name>
    <dbReference type="NCBI Taxonomy" id="35708"/>
    <lineage>
        <taxon>Eukaryota</taxon>
        <taxon>Viridiplantae</taxon>
        <taxon>Streptophyta</taxon>
        <taxon>Embryophyta</taxon>
        <taxon>Tracheophyta</taxon>
        <taxon>Spermatophyta</taxon>
        <taxon>Magnoliopsida</taxon>
        <taxon>Liliopsida</taxon>
        <taxon>Poales</taxon>
        <taxon>Poaceae</taxon>
        <taxon>PACMAD clade</taxon>
        <taxon>Arundinoideae</taxon>
        <taxon>Arundineae</taxon>
        <taxon>Arundo</taxon>
    </lineage>
</organism>
<accession>A0A0A9DUQ9</accession>
<reference evidence="1" key="1">
    <citation type="submission" date="2014-09" db="EMBL/GenBank/DDBJ databases">
        <authorList>
            <person name="Magalhaes I.L.F."/>
            <person name="Oliveira U."/>
            <person name="Santos F.R."/>
            <person name="Vidigal T.H.D.A."/>
            <person name="Brescovit A.D."/>
            <person name="Santos A.J."/>
        </authorList>
    </citation>
    <scope>NUCLEOTIDE SEQUENCE</scope>
    <source>
        <tissue evidence="1">Shoot tissue taken approximately 20 cm above the soil surface</tissue>
    </source>
</reference>